<evidence type="ECO:0000256" key="1">
    <source>
        <dbReference type="SAM" id="Phobius"/>
    </source>
</evidence>
<protein>
    <submittedName>
        <fullName evidence="3">Putative membrane protein YvbJ</fullName>
    </submittedName>
</protein>
<keyword evidence="1" id="KW-0812">Transmembrane</keyword>
<reference evidence="3 4" key="1">
    <citation type="submission" date="2020-08" db="EMBL/GenBank/DDBJ databases">
        <title>Genomic Encyclopedia of Type Strains, Phase IV (KMG-IV): sequencing the most valuable type-strain genomes for metagenomic binning, comparative biology and taxonomic classification.</title>
        <authorList>
            <person name="Goeker M."/>
        </authorList>
    </citation>
    <scope>NUCLEOTIDE SEQUENCE [LARGE SCALE GENOMIC DNA]</scope>
    <source>
        <strain evidence="3 4">DSM 19169</strain>
    </source>
</reference>
<organism evidence="3 4">
    <name type="scientific">Anoxybacillus mongoliensis</name>
    <dbReference type="NCBI Taxonomy" id="452565"/>
    <lineage>
        <taxon>Bacteria</taxon>
        <taxon>Bacillati</taxon>
        <taxon>Bacillota</taxon>
        <taxon>Bacilli</taxon>
        <taxon>Bacillales</taxon>
        <taxon>Anoxybacillaceae</taxon>
        <taxon>Anoxybacillus</taxon>
    </lineage>
</organism>
<gene>
    <name evidence="3" type="ORF">HNR43_001316</name>
</gene>
<keyword evidence="4" id="KW-1185">Reference proteome</keyword>
<sequence>MDEQGGLQKEAMTRSERRKRKQRFVFVCLLFVVSACVVGAWGVAKQKTSEQKVIEQFIIALRQEDVHTLKQFIDAPLEEKASLLPLFAYLRKHPEGYDQIRKELERQKDDRVYIKGLTSTPPIFLMKLSQGTYKFEPALYHVYVRTNEQGARIFVNNTYVGKTNTSLMKVGEYVPGLYEVKMVTDEREQTKRMSLFGGERTRIVHFDSN</sequence>
<feature type="domain" description="PEGA" evidence="2">
    <location>
        <begin position="140"/>
        <end position="183"/>
    </location>
</feature>
<dbReference type="RefSeq" id="WP_183242324.1">
    <property type="nucleotide sequence ID" value="NZ_JACHEQ010000005.1"/>
</dbReference>
<dbReference type="AlphaFoldDB" id="A0A7W8JGM2"/>
<proteinExistence type="predicted"/>
<dbReference type="Pfam" id="PF08308">
    <property type="entry name" value="PEGA"/>
    <property type="match status" value="1"/>
</dbReference>
<feature type="transmembrane region" description="Helical" evidence="1">
    <location>
        <begin position="24"/>
        <end position="44"/>
    </location>
</feature>
<keyword evidence="1" id="KW-0472">Membrane</keyword>
<evidence type="ECO:0000259" key="2">
    <source>
        <dbReference type="Pfam" id="PF08308"/>
    </source>
</evidence>
<name>A0A7W8JGM2_9BACL</name>
<dbReference type="Proteomes" id="UP000583699">
    <property type="component" value="Unassembled WGS sequence"/>
</dbReference>
<evidence type="ECO:0000313" key="3">
    <source>
        <dbReference type="EMBL" id="MBB5355344.1"/>
    </source>
</evidence>
<keyword evidence="1" id="KW-1133">Transmembrane helix</keyword>
<comment type="caution">
    <text evidence="3">The sequence shown here is derived from an EMBL/GenBank/DDBJ whole genome shotgun (WGS) entry which is preliminary data.</text>
</comment>
<accession>A0A7W8JGM2</accession>
<evidence type="ECO:0000313" key="4">
    <source>
        <dbReference type="Proteomes" id="UP000583699"/>
    </source>
</evidence>
<dbReference type="InterPro" id="IPR013229">
    <property type="entry name" value="PEGA"/>
</dbReference>
<dbReference type="EMBL" id="JACHEQ010000005">
    <property type="protein sequence ID" value="MBB5355344.1"/>
    <property type="molecule type" value="Genomic_DNA"/>
</dbReference>